<evidence type="ECO:0000313" key="2">
    <source>
        <dbReference type="EMBL" id="BDR60988.1"/>
    </source>
</evidence>
<evidence type="ECO:0008006" key="4">
    <source>
        <dbReference type="Google" id="ProtNLM"/>
    </source>
</evidence>
<organism evidence="2 3">
    <name type="scientific">Lactobacillus xylocopicola</name>
    <dbReference type="NCBI Taxonomy" id="2976676"/>
    <lineage>
        <taxon>Bacteria</taxon>
        <taxon>Bacillati</taxon>
        <taxon>Bacillota</taxon>
        <taxon>Bacilli</taxon>
        <taxon>Lactobacillales</taxon>
        <taxon>Lactobacillaceae</taxon>
        <taxon>Lactobacillus</taxon>
    </lineage>
</organism>
<dbReference type="EMBL" id="AP026803">
    <property type="protein sequence ID" value="BDR60988.1"/>
    <property type="molecule type" value="Genomic_DNA"/>
</dbReference>
<proteinExistence type="predicted"/>
<dbReference type="Proteomes" id="UP001321741">
    <property type="component" value="Chromosome"/>
</dbReference>
<evidence type="ECO:0000256" key="1">
    <source>
        <dbReference type="SAM" id="Phobius"/>
    </source>
</evidence>
<protein>
    <recommendedName>
        <fullName evidence="4">GtrA-like protein domain-containing protein</fullName>
    </recommendedName>
</protein>
<keyword evidence="1" id="KW-0472">Membrane</keyword>
<evidence type="ECO:0000313" key="3">
    <source>
        <dbReference type="Proteomes" id="UP001321741"/>
    </source>
</evidence>
<reference evidence="2 3" key="1">
    <citation type="journal article" date="2023" name="Microbiol. Spectr.">
        <title>Symbiosis of Carpenter Bees with Uncharacterized Lactic Acid Bacteria Showing NAD Auxotrophy.</title>
        <authorList>
            <person name="Kawasaki S."/>
            <person name="Ozawa K."/>
            <person name="Mori T."/>
            <person name="Yamamoto A."/>
            <person name="Ito M."/>
            <person name="Ohkuma M."/>
            <person name="Sakamoto M."/>
            <person name="Matsutani M."/>
        </authorList>
    </citation>
    <scope>NUCLEOTIDE SEQUENCE [LARGE SCALE GENOMIC DNA]</scope>
    <source>
        <strain evidence="2 3">Kim32-2</strain>
    </source>
</reference>
<feature type="transmembrane region" description="Helical" evidence="1">
    <location>
        <begin position="12"/>
        <end position="30"/>
    </location>
</feature>
<keyword evidence="1" id="KW-1133">Transmembrane helix</keyword>
<name>A0ABM8BI51_9LACO</name>
<keyword evidence="3" id="KW-1185">Reference proteome</keyword>
<feature type="transmembrane region" description="Helical" evidence="1">
    <location>
        <begin position="36"/>
        <end position="55"/>
    </location>
</feature>
<keyword evidence="1" id="KW-0812">Transmembrane</keyword>
<accession>A0ABM8BI51</accession>
<gene>
    <name evidence="2" type="ORF">KIM322_12490</name>
</gene>
<sequence>MLGKKSYLASRLTCGLGNSLYGLVFIWWLQVQSKSSTLVGFANAIFMGHLLIVILTKRRAFMQWLLRLL</sequence>